<dbReference type="InterPro" id="IPR027417">
    <property type="entry name" value="P-loop_NTPase"/>
</dbReference>
<organism evidence="4 5">
    <name type="scientific">Lederbergia ruris</name>
    <dbReference type="NCBI Taxonomy" id="217495"/>
    <lineage>
        <taxon>Bacteria</taxon>
        <taxon>Bacillati</taxon>
        <taxon>Bacillota</taxon>
        <taxon>Bacilli</taxon>
        <taxon>Bacillales</taxon>
        <taxon>Bacillaceae</taxon>
        <taxon>Lederbergia</taxon>
    </lineage>
</organism>
<accession>A0ABQ4KPL2</accession>
<keyword evidence="1" id="KW-0547">Nucleotide-binding</keyword>
<evidence type="ECO:0000256" key="1">
    <source>
        <dbReference type="ARBA" id="ARBA00022741"/>
    </source>
</evidence>
<comment type="caution">
    <text evidence="4">The sequence shown here is derived from an EMBL/GenBank/DDBJ whole genome shotgun (WGS) entry which is preliminary data.</text>
</comment>
<sequence>MILCEPQWKLSIEEQAISRAYRMGQSRNVIVYRLLTEESIDVTMLEVLGEKSNLFDLYARESNVASLALKSA</sequence>
<dbReference type="InterPro" id="IPR050628">
    <property type="entry name" value="SNF2_RAD54_helicase_TF"/>
</dbReference>
<dbReference type="Proteomes" id="UP000679950">
    <property type="component" value="Unassembled WGS sequence"/>
</dbReference>
<evidence type="ECO:0008006" key="6">
    <source>
        <dbReference type="Google" id="ProtNLM"/>
    </source>
</evidence>
<protein>
    <recommendedName>
        <fullName evidence="6">Helicase C-terminal domain-containing protein</fullName>
    </recommendedName>
</protein>
<evidence type="ECO:0000256" key="2">
    <source>
        <dbReference type="ARBA" id="ARBA00022801"/>
    </source>
</evidence>
<gene>
    <name evidence="4" type="ORF">J8TS2_41880</name>
</gene>
<evidence type="ECO:0000313" key="4">
    <source>
        <dbReference type="EMBL" id="GIN59869.1"/>
    </source>
</evidence>
<keyword evidence="2" id="KW-0378">Hydrolase</keyword>
<reference evidence="4 5" key="1">
    <citation type="submission" date="2021-03" db="EMBL/GenBank/DDBJ databases">
        <title>Antimicrobial resistance genes in bacteria isolated from Japanese honey, and their potential for conferring macrolide and lincosamide resistance in the American foulbrood pathogen Paenibacillus larvae.</title>
        <authorList>
            <person name="Okamoto M."/>
            <person name="Kumagai M."/>
            <person name="Kanamori H."/>
            <person name="Takamatsu D."/>
        </authorList>
    </citation>
    <scope>NUCLEOTIDE SEQUENCE [LARGE SCALE GENOMIC DNA]</scope>
    <source>
        <strain evidence="4 5">J8TS2</strain>
    </source>
</reference>
<proteinExistence type="predicted"/>
<dbReference type="PANTHER" id="PTHR45626">
    <property type="entry name" value="TRANSCRIPTION TERMINATION FACTOR 2-RELATED"/>
    <property type="match status" value="1"/>
</dbReference>
<dbReference type="EMBL" id="BORB01000066">
    <property type="protein sequence ID" value="GIN59869.1"/>
    <property type="molecule type" value="Genomic_DNA"/>
</dbReference>
<keyword evidence="3" id="KW-0067">ATP-binding</keyword>
<dbReference type="Gene3D" id="3.40.50.300">
    <property type="entry name" value="P-loop containing nucleotide triphosphate hydrolases"/>
    <property type="match status" value="1"/>
</dbReference>
<keyword evidence="5" id="KW-1185">Reference proteome</keyword>
<evidence type="ECO:0000313" key="5">
    <source>
        <dbReference type="Proteomes" id="UP000679950"/>
    </source>
</evidence>
<evidence type="ECO:0000256" key="3">
    <source>
        <dbReference type="ARBA" id="ARBA00022840"/>
    </source>
</evidence>
<name>A0ABQ4KPL2_9BACI</name>
<dbReference type="SUPFAM" id="SSF52540">
    <property type="entry name" value="P-loop containing nucleoside triphosphate hydrolases"/>
    <property type="match status" value="1"/>
</dbReference>